<reference evidence="1 2" key="1">
    <citation type="submission" date="2018-08" db="EMBL/GenBank/DDBJ databases">
        <title>A genome reference for cultivated species of the human gut microbiota.</title>
        <authorList>
            <person name="Zou Y."/>
            <person name="Xue W."/>
            <person name="Luo G."/>
        </authorList>
    </citation>
    <scope>NUCLEOTIDE SEQUENCE [LARGE SCALE GENOMIC DNA]</scope>
    <source>
        <strain evidence="1 2">AM40-30BH</strain>
    </source>
</reference>
<feature type="non-terminal residue" evidence="1">
    <location>
        <position position="213"/>
    </location>
</feature>
<name>A0A413VID7_9BACE</name>
<dbReference type="EMBL" id="QSGO01000016">
    <property type="protein sequence ID" value="RHB33350.1"/>
    <property type="molecule type" value="Genomic_DNA"/>
</dbReference>
<gene>
    <name evidence="1" type="ORF">DW888_15965</name>
</gene>
<organism evidence="1 2">
    <name type="scientific">Bacteroides nordii</name>
    <dbReference type="NCBI Taxonomy" id="291645"/>
    <lineage>
        <taxon>Bacteria</taxon>
        <taxon>Pseudomonadati</taxon>
        <taxon>Bacteroidota</taxon>
        <taxon>Bacteroidia</taxon>
        <taxon>Bacteroidales</taxon>
        <taxon>Bacteroidaceae</taxon>
        <taxon>Bacteroides</taxon>
    </lineage>
</organism>
<dbReference type="Proteomes" id="UP000284379">
    <property type="component" value="Unassembled WGS sequence"/>
</dbReference>
<comment type="caution">
    <text evidence="1">The sequence shown here is derived from an EMBL/GenBank/DDBJ whole genome shotgun (WGS) entry which is preliminary data.</text>
</comment>
<evidence type="ECO:0000313" key="1">
    <source>
        <dbReference type="EMBL" id="RHB33350.1"/>
    </source>
</evidence>
<accession>A0A413VID7</accession>
<dbReference type="AlphaFoldDB" id="A0A413VID7"/>
<sequence length="213" mass="23867">MIELADIATLVFIASGVTYQGVKYWRSDKRVRLKRELPVSLILRQTVVTESITHAVVVVFDRRGCLVRKFPDAEIIRRKKYCKLPCSSAEGRMNFCVLFTSCTLSLSGIHCRADIDRQFASIKDLLIAETGLQDISTGISLELTLTSGNKTTTEEPEATPTFLSMLLPPELTTDAMAKELTIDLTHCSEPWSTGRVHYTEGEPDNWLALRREG</sequence>
<evidence type="ECO:0000313" key="2">
    <source>
        <dbReference type="Proteomes" id="UP000284379"/>
    </source>
</evidence>
<proteinExistence type="predicted"/>
<protein>
    <submittedName>
        <fullName evidence="1">Uncharacterized protein</fullName>
    </submittedName>
</protein>